<protein>
    <recommendedName>
        <fullName evidence="4">VanZ family protein</fullName>
    </recommendedName>
</protein>
<evidence type="ECO:0000313" key="3">
    <source>
        <dbReference type="Proteomes" id="UP001301140"/>
    </source>
</evidence>
<name>A0AAP3XQ51_9PROT</name>
<evidence type="ECO:0000256" key="1">
    <source>
        <dbReference type="SAM" id="Phobius"/>
    </source>
</evidence>
<accession>A0AAP3XQ51</accession>
<reference evidence="2 3" key="1">
    <citation type="submission" date="2023-03" db="EMBL/GenBank/DDBJ databases">
        <title>YIM 152171 draft genome.</title>
        <authorList>
            <person name="Yang Z."/>
        </authorList>
    </citation>
    <scope>NUCLEOTIDE SEQUENCE [LARGE SCALE GENOMIC DNA]</scope>
    <source>
        <strain evidence="2 3">YIM 152171</strain>
    </source>
</reference>
<evidence type="ECO:0008006" key="4">
    <source>
        <dbReference type="Google" id="ProtNLM"/>
    </source>
</evidence>
<keyword evidence="1" id="KW-1133">Transmembrane helix</keyword>
<keyword evidence="1" id="KW-0812">Transmembrane</keyword>
<organism evidence="2 3">
    <name type="scientific">Marinimicrococcus flavescens</name>
    <dbReference type="NCBI Taxonomy" id="3031815"/>
    <lineage>
        <taxon>Bacteria</taxon>
        <taxon>Pseudomonadati</taxon>
        <taxon>Pseudomonadota</taxon>
        <taxon>Alphaproteobacteria</taxon>
        <taxon>Geminicoccales</taxon>
        <taxon>Geminicoccaceae</taxon>
        <taxon>Marinimicrococcus</taxon>
    </lineage>
</organism>
<feature type="transmembrane region" description="Helical" evidence="1">
    <location>
        <begin position="202"/>
        <end position="223"/>
    </location>
</feature>
<dbReference type="Gene3D" id="2.60.120.260">
    <property type="entry name" value="Galactose-binding domain-like"/>
    <property type="match status" value="1"/>
</dbReference>
<sequence length="367" mass="39263">MTGGLPRWLAPARRMAALWIVTAALLALATVHLYRDVEPYRPLGGERLESGSFAAPGPLKAWQVEAGGERVQVEDGVLRLEAGPEDSFATVRQSVKLRPGEVAYRLAVEARLEGVEAGSRPWERARIYVIGASPDGKLAWDRHEDLLRSAGTTPWTRLAGDFRLAPGASEAVVLLRLHKAPGRLLVREVSLLGLEYRPLFHAASYGLMLAWVLVGGWGGALVWRHARHRWAAALLGVTVAGGFYLLLVPHPTRAAVLAWAAGLGGNLVPREMIAMAGHFLIFALIAALARLAMPQVPALVKLAVLILVAGAGEVLQFLAVDRSPSLHDWGVNASGALTGFALGSLGLALARGLRTLARRRHARSTGG</sequence>
<gene>
    <name evidence="2" type="ORF">PZ740_01295</name>
</gene>
<comment type="caution">
    <text evidence="2">The sequence shown here is derived from an EMBL/GenBank/DDBJ whole genome shotgun (WGS) entry which is preliminary data.</text>
</comment>
<feature type="transmembrane region" description="Helical" evidence="1">
    <location>
        <begin position="272"/>
        <end position="292"/>
    </location>
</feature>
<dbReference type="AlphaFoldDB" id="A0AAP3XQ51"/>
<proteinExistence type="predicted"/>
<dbReference type="RefSeq" id="WP_327787425.1">
    <property type="nucleotide sequence ID" value="NZ_JARGEQ010000006.1"/>
</dbReference>
<keyword evidence="3" id="KW-1185">Reference proteome</keyword>
<feature type="transmembrane region" description="Helical" evidence="1">
    <location>
        <begin position="230"/>
        <end position="252"/>
    </location>
</feature>
<feature type="transmembrane region" description="Helical" evidence="1">
    <location>
        <begin position="299"/>
        <end position="319"/>
    </location>
</feature>
<keyword evidence="1" id="KW-0472">Membrane</keyword>
<dbReference type="EMBL" id="JARGEQ010000006">
    <property type="protein sequence ID" value="MDF1585016.1"/>
    <property type="molecule type" value="Genomic_DNA"/>
</dbReference>
<feature type="transmembrane region" description="Helical" evidence="1">
    <location>
        <begin position="331"/>
        <end position="350"/>
    </location>
</feature>
<dbReference type="Proteomes" id="UP001301140">
    <property type="component" value="Unassembled WGS sequence"/>
</dbReference>
<evidence type="ECO:0000313" key="2">
    <source>
        <dbReference type="EMBL" id="MDF1585016.1"/>
    </source>
</evidence>